<comment type="caution">
    <text evidence="2">The sequence shown here is derived from an EMBL/GenBank/DDBJ whole genome shotgun (WGS) entry which is preliminary data.</text>
</comment>
<proteinExistence type="predicted"/>
<gene>
    <name evidence="2" type="ORF">HNR48_002098</name>
</gene>
<accession>A0A7X0JU95</accession>
<dbReference type="AlphaFoldDB" id="A0A7X0JU95"/>
<protein>
    <submittedName>
        <fullName evidence="2">Putative secreted protein with C-terminal beta-propeller domain</fullName>
    </submittedName>
</protein>
<dbReference type="InterPro" id="IPR019198">
    <property type="entry name" value="Beta_propeller_containing"/>
</dbReference>
<evidence type="ECO:0000313" key="3">
    <source>
        <dbReference type="Proteomes" id="UP000528457"/>
    </source>
</evidence>
<reference evidence="2 3" key="1">
    <citation type="submission" date="2020-08" db="EMBL/GenBank/DDBJ databases">
        <title>Genomic Encyclopedia of Type Strains, Phase IV (KMG-IV): sequencing the most valuable type-strain genomes for metagenomic binning, comparative biology and taxonomic classification.</title>
        <authorList>
            <person name="Goeker M."/>
        </authorList>
    </citation>
    <scope>NUCLEOTIDE SEQUENCE [LARGE SCALE GENOMIC DNA]</scope>
    <source>
        <strain evidence="2 3">DSM 22368</strain>
    </source>
</reference>
<dbReference type="EMBL" id="JACHHT010000002">
    <property type="protein sequence ID" value="MBB6521813.1"/>
    <property type="molecule type" value="Genomic_DNA"/>
</dbReference>
<evidence type="ECO:0000256" key="1">
    <source>
        <dbReference type="SAM" id="SignalP"/>
    </source>
</evidence>
<evidence type="ECO:0000313" key="2">
    <source>
        <dbReference type="EMBL" id="MBB6521813.1"/>
    </source>
</evidence>
<keyword evidence="3" id="KW-1185">Reference proteome</keyword>
<keyword evidence="1" id="KW-0732">Signal</keyword>
<feature type="chain" id="PRO_5030921668" evidence="1">
    <location>
        <begin position="25"/>
        <end position="892"/>
    </location>
</feature>
<name>A0A7X0JU95_9GAMM</name>
<dbReference type="RefSeq" id="WP_166844825.1">
    <property type="nucleotide sequence ID" value="NZ_JAAONY010000002.1"/>
</dbReference>
<feature type="signal peptide" evidence="1">
    <location>
        <begin position="1"/>
        <end position="24"/>
    </location>
</feature>
<dbReference type="InParanoid" id="A0A7X0JU95"/>
<sequence>MLSFPRRLFSVLALSTLLTFQVHAANSSDASTVYSKLPPFKSGLWWSDQASGHGLDLQFIDDIVFVVIYTYDAEGEPIWYTAEAPLNNHKLDTQFMRHRWDNTDDKYLDFVREGRLQLEVQNAYRIKASIELNGGTRELELTPFAQSNISEDEPKTGLWYNPDKSGYGFTYVQQQRWKFGLYYFYDEEGKPTWLYGANDGHKEEISFQRFQGSCLSCEQKASIRSSAGSATFSFTGAMQGNINIQLNDDSSRWALKDSPIRMLTQPESARPSFHALSRFESDTALADYLRQGYTNLGREISYSYDFSPAPIGPAATSSSSVISSTNVQEKGVDEIDYLKADPQCAFTYPSEEDFTISSYALDSDGKIGERKQFTKDPLVFSDTITASNSSNDLGLYLTEQQLASINTAYVSHHEDAWVQDELWRKGYTFVDVHQREACELKEYQRITLSGNAISTRRIGKHLYIMWRGVPSLDRSLLDQLAAIEIDKLVPKIRINDQDWQPAVDHNNSYVLADQELPATNFMLLTRINLEQPDDVKTISVAGQTETVYVSTNAAYFASNANGYRIVNDTTNHFYSYAYSTQIHKINLDEELSYAGSGSVDGYLEGNSEVSPFRLSERNGDLAVVTRYRDQGRAAYKLSILTPSKKQKGLLVYRSYIPNKKRPEYIGKLNESLEATRFVDDKMYAVTFRRIDPLYVVNLSDHDDPYIQGVLEVPGFSSYLHPLPNDKLLGVGQAADDQGRDLGNQVSLFDISNPEVPALIKNIVIGAGGSNSAVQRSHHGFSYLPGDNARNARFAIPMVLQKRVSTGSGTQIEWDSSGLYQFEFNSDFTDMNVTQDLTTHKFTGNYQNDNQVKNAALNGRSTLFENQLIYYEGGRLWGAKWGDKVPDYVPSGD</sequence>
<dbReference type="Proteomes" id="UP000528457">
    <property type="component" value="Unassembled WGS sequence"/>
</dbReference>
<dbReference type="Pfam" id="PF09826">
    <property type="entry name" value="Beta_propel"/>
    <property type="match status" value="1"/>
</dbReference>
<organism evidence="2 3">
    <name type="scientific">Pseudoteredinibacter isoporae</name>
    <dbReference type="NCBI Taxonomy" id="570281"/>
    <lineage>
        <taxon>Bacteria</taxon>
        <taxon>Pseudomonadati</taxon>
        <taxon>Pseudomonadota</taxon>
        <taxon>Gammaproteobacteria</taxon>
        <taxon>Cellvibrionales</taxon>
        <taxon>Cellvibrionaceae</taxon>
        <taxon>Pseudoteredinibacter</taxon>
    </lineage>
</organism>